<gene>
    <name evidence="1" type="ORF">S06H3_06249</name>
</gene>
<reference evidence="1" key="1">
    <citation type="journal article" date="2014" name="Front. Microbiol.">
        <title>High frequency of phylogenetically diverse reductive dehalogenase-homologous genes in deep subseafloor sedimentary metagenomes.</title>
        <authorList>
            <person name="Kawai M."/>
            <person name="Futagami T."/>
            <person name="Toyoda A."/>
            <person name="Takaki Y."/>
            <person name="Nishi S."/>
            <person name="Hori S."/>
            <person name="Arai W."/>
            <person name="Tsubouchi T."/>
            <person name="Morono Y."/>
            <person name="Uchiyama I."/>
            <person name="Ito T."/>
            <person name="Fujiyama A."/>
            <person name="Inagaki F."/>
            <person name="Takami H."/>
        </authorList>
    </citation>
    <scope>NUCLEOTIDE SEQUENCE</scope>
    <source>
        <strain evidence="1">Expedition CK06-06</strain>
    </source>
</reference>
<dbReference type="EMBL" id="BARV01002414">
    <property type="protein sequence ID" value="GAH91700.1"/>
    <property type="molecule type" value="Genomic_DNA"/>
</dbReference>
<sequence length="85" mass="9703">VIVMSEGKIVLDNSPNKIFSKLEILRSLALDVPIIPDIVYRLRKRGISIPQQIITTQELINCLTQKLCSYIIPLSILHNLNLFIF</sequence>
<proteinExistence type="predicted"/>
<feature type="non-terminal residue" evidence="1">
    <location>
        <position position="1"/>
    </location>
</feature>
<dbReference type="AlphaFoldDB" id="X1KDJ8"/>
<name>X1KDJ8_9ZZZZ</name>
<evidence type="ECO:0000313" key="1">
    <source>
        <dbReference type="EMBL" id="GAH91700.1"/>
    </source>
</evidence>
<protein>
    <submittedName>
        <fullName evidence="1">Uncharacterized protein</fullName>
    </submittedName>
</protein>
<accession>X1KDJ8</accession>
<organism evidence="1">
    <name type="scientific">marine sediment metagenome</name>
    <dbReference type="NCBI Taxonomy" id="412755"/>
    <lineage>
        <taxon>unclassified sequences</taxon>
        <taxon>metagenomes</taxon>
        <taxon>ecological metagenomes</taxon>
    </lineage>
</organism>
<comment type="caution">
    <text evidence="1">The sequence shown here is derived from an EMBL/GenBank/DDBJ whole genome shotgun (WGS) entry which is preliminary data.</text>
</comment>